<evidence type="ECO:0000256" key="3">
    <source>
        <dbReference type="ARBA" id="ARBA00023082"/>
    </source>
</evidence>
<evidence type="ECO:0000256" key="5">
    <source>
        <dbReference type="ARBA" id="ARBA00023172"/>
    </source>
</evidence>
<feature type="region of interest" description="Disordered" evidence="8">
    <location>
        <begin position="419"/>
        <end position="446"/>
    </location>
</feature>
<dbReference type="InterPro" id="IPR011010">
    <property type="entry name" value="DNA_brk_join_enz"/>
</dbReference>
<dbReference type="EMBL" id="BAAALF010000107">
    <property type="protein sequence ID" value="GAA1253973.1"/>
    <property type="molecule type" value="Genomic_DNA"/>
</dbReference>
<protein>
    <recommendedName>
        <fullName evidence="7">RNA polymerase sigma factor</fullName>
    </recommendedName>
</protein>
<accession>A0ABN1WPT2</accession>
<keyword evidence="4 7" id="KW-0804">Transcription</keyword>
<dbReference type="InterPro" id="IPR044068">
    <property type="entry name" value="CB"/>
</dbReference>
<dbReference type="Pfam" id="PF20239">
    <property type="entry name" value="DUF6596"/>
    <property type="match status" value="1"/>
</dbReference>
<dbReference type="PANTHER" id="PTHR47756">
    <property type="entry name" value="BLL6612 PROTEIN-RELATED"/>
    <property type="match status" value="1"/>
</dbReference>
<feature type="domain" description="Core-binding (CB)" evidence="9">
    <location>
        <begin position="450"/>
        <end position="529"/>
    </location>
</feature>
<dbReference type="Gene3D" id="1.10.10.10">
    <property type="entry name" value="Winged helix-like DNA-binding domain superfamily/Winged helix DNA-binding domain"/>
    <property type="match status" value="1"/>
</dbReference>
<evidence type="ECO:0000313" key="11">
    <source>
        <dbReference type="Proteomes" id="UP001500037"/>
    </source>
</evidence>
<keyword evidence="2 7" id="KW-0805">Transcription regulation</keyword>
<keyword evidence="5" id="KW-0233">DNA recombination</keyword>
<evidence type="ECO:0000256" key="6">
    <source>
        <dbReference type="PROSITE-ProRule" id="PRU01248"/>
    </source>
</evidence>
<dbReference type="Pfam" id="PF02899">
    <property type="entry name" value="Phage_int_SAM_1"/>
    <property type="match status" value="1"/>
</dbReference>
<dbReference type="SUPFAM" id="SSF88659">
    <property type="entry name" value="Sigma3 and sigma4 domains of RNA polymerase sigma factors"/>
    <property type="match status" value="1"/>
</dbReference>
<dbReference type="Pfam" id="PF08281">
    <property type="entry name" value="Sigma70_r4_2"/>
    <property type="match status" value="1"/>
</dbReference>
<dbReference type="SUPFAM" id="SSF88946">
    <property type="entry name" value="Sigma2 domain of RNA polymerase sigma factors"/>
    <property type="match status" value="1"/>
</dbReference>
<dbReference type="InterPro" id="IPR013325">
    <property type="entry name" value="RNA_pol_sigma_r2"/>
</dbReference>
<dbReference type="Pfam" id="PF04542">
    <property type="entry name" value="Sigma70_r2"/>
    <property type="match status" value="1"/>
</dbReference>
<dbReference type="RefSeq" id="WP_344444291.1">
    <property type="nucleotide sequence ID" value="NZ_BAAALF010000107.1"/>
</dbReference>
<keyword evidence="11" id="KW-1185">Reference proteome</keyword>
<evidence type="ECO:0000256" key="8">
    <source>
        <dbReference type="SAM" id="MobiDB-lite"/>
    </source>
</evidence>
<dbReference type="InterPro" id="IPR000838">
    <property type="entry name" value="RNA_pol_sigma70_ECF_CS"/>
</dbReference>
<dbReference type="PANTHER" id="PTHR47756:SF1">
    <property type="entry name" value="BLL0085 PROTEIN"/>
    <property type="match status" value="1"/>
</dbReference>
<dbReference type="InterPro" id="IPR007627">
    <property type="entry name" value="RNA_pol_sigma70_r2"/>
</dbReference>
<dbReference type="Proteomes" id="UP001500037">
    <property type="component" value="Unassembled WGS sequence"/>
</dbReference>
<sequence>MSDAHRTVNAVWRLESARIVAALVRLVHDVGLAEELAQDALVAALEQWPVSGVPDRPGAWLTTIARRRAVDHIRRARGLEHRQDQLAREARELQFVDVGAELGDEPDAGAEAGQGGEQDDVLRLMFISCHPVLPTDARVALTLRLLGGLTAEEIARAFLAAPTTITRRIAAAKRTLAEERVPFELPARSALAERLSSVLEVIYLVFNEGYSATSGDDLMRPGLCHEALRLGRLLAGLAPDEAEVHGLVALMEIQASRAAARTGPSGEPVQLHEQNRGRWDQLLIRRGFTAMLRARQAGGPPGPYVLQAAIAVCHAQARTAESTDWGQIATLYDALVRLLPTAIVRLNRAVAVGRARGPQAGLALVDALVDDPALRDYHLLPSVRGDLLERLGRCGEARLEFERAASLTGNAAERAFLLRRADSTATPQPTPTPTPGPESESESESAEAVATLGTAARAFLAREELDPGTIRSYGQTLRRLRLALGDGLPLTALTADRVARVFATAWGGAAAPTWNRHRSAVRSFGAWASLDDLGAGLDRRVETRPRLPTLTSAEVDALCGRPGLALRERVLWRLLHESGATVAAVLALNVEELDFDDRRAGAGTSARQGSRGGQGSRVGWRAGTARLLPALVGDRTRGPLFLTDRRPGPARTPEAVDRCPDTGRARLSYERAEYLFKQATRSLDPTGQGYTLRRLRSRP</sequence>
<keyword evidence="6 7" id="KW-0238">DNA-binding</keyword>
<evidence type="ECO:0000256" key="4">
    <source>
        <dbReference type="ARBA" id="ARBA00023163"/>
    </source>
</evidence>
<evidence type="ECO:0000256" key="1">
    <source>
        <dbReference type="ARBA" id="ARBA00010641"/>
    </source>
</evidence>
<proteinExistence type="inferred from homology"/>
<dbReference type="PROSITE" id="PS51900">
    <property type="entry name" value="CB"/>
    <property type="match status" value="1"/>
</dbReference>
<dbReference type="SUPFAM" id="SSF56349">
    <property type="entry name" value="DNA breaking-rejoining enzymes"/>
    <property type="match status" value="1"/>
</dbReference>
<dbReference type="Gene3D" id="1.10.443.10">
    <property type="entry name" value="Intergrase catalytic core"/>
    <property type="match status" value="1"/>
</dbReference>
<organism evidence="10 11">
    <name type="scientific">Kitasatospora nipponensis</name>
    <dbReference type="NCBI Taxonomy" id="258049"/>
    <lineage>
        <taxon>Bacteria</taxon>
        <taxon>Bacillati</taxon>
        <taxon>Actinomycetota</taxon>
        <taxon>Actinomycetes</taxon>
        <taxon>Kitasatosporales</taxon>
        <taxon>Streptomycetaceae</taxon>
        <taxon>Kitasatospora</taxon>
    </lineage>
</organism>
<evidence type="ECO:0000256" key="7">
    <source>
        <dbReference type="RuleBase" id="RU000716"/>
    </source>
</evidence>
<name>A0ABN1WPT2_9ACTN</name>
<evidence type="ECO:0000313" key="10">
    <source>
        <dbReference type="EMBL" id="GAA1253973.1"/>
    </source>
</evidence>
<dbReference type="InterPro" id="IPR036388">
    <property type="entry name" value="WH-like_DNA-bd_sf"/>
</dbReference>
<comment type="caution">
    <text evidence="10">The sequence shown here is derived from an EMBL/GenBank/DDBJ whole genome shotgun (WGS) entry which is preliminary data.</text>
</comment>
<dbReference type="InterPro" id="IPR004107">
    <property type="entry name" value="Integrase_SAM-like_N"/>
</dbReference>
<evidence type="ECO:0000259" key="9">
    <source>
        <dbReference type="PROSITE" id="PS51900"/>
    </source>
</evidence>
<dbReference type="PROSITE" id="PS01063">
    <property type="entry name" value="SIGMA70_ECF"/>
    <property type="match status" value="1"/>
</dbReference>
<dbReference type="Gene3D" id="1.10.1740.10">
    <property type="match status" value="1"/>
</dbReference>
<dbReference type="InterPro" id="IPR013762">
    <property type="entry name" value="Integrase-like_cat_sf"/>
</dbReference>
<reference evidence="10 11" key="1">
    <citation type="journal article" date="2019" name="Int. J. Syst. Evol. Microbiol.">
        <title>The Global Catalogue of Microorganisms (GCM) 10K type strain sequencing project: providing services to taxonomists for standard genome sequencing and annotation.</title>
        <authorList>
            <consortium name="The Broad Institute Genomics Platform"/>
            <consortium name="The Broad Institute Genome Sequencing Center for Infectious Disease"/>
            <person name="Wu L."/>
            <person name="Ma J."/>
        </authorList>
    </citation>
    <scope>NUCLEOTIDE SEQUENCE [LARGE SCALE GENOMIC DNA]</scope>
    <source>
        <strain evidence="10 11">JCM 13004</strain>
    </source>
</reference>
<gene>
    <name evidence="10" type="ORF">GCM10009665_50790</name>
</gene>
<keyword evidence="3 7" id="KW-0731">Sigma factor</keyword>
<dbReference type="InterPro" id="IPR046531">
    <property type="entry name" value="DUF6596"/>
</dbReference>
<dbReference type="InterPro" id="IPR013324">
    <property type="entry name" value="RNA_pol_sigma_r3/r4-like"/>
</dbReference>
<evidence type="ECO:0000256" key="2">
    <source>
        <dbReference type="ARBA" id="ARBA00023015"/>
    </source>
</evidence>
<comment type="similarity">
    <text evidence="1 7">Belongs to the sigma-70 factor family. ECF subfamily.</text>
</comment>
<dbReference type="InterPro" id="IPR013249">
    <property type="entry name" value="RNA_pol_sigma70_r4_t2"/>
</dbReference>
<feature type="region of interest" description="Disordered" evidence="8">
    <location>
        <begin position="638"/>
        <end position="657"/>
    </location>
</feature>